<evidence type="ECO:0000313" key="2">
    <source>
        <dbReference type="EMBL" id="BAD03201.1"/>
    </source>
</evidence>
<name>Q6ZC84_ORYSJ</name>
<organism evidence="2 3">
    <name type="scientific">Oryza sativa subsp. japonica</name>
    <name type="common">Rice</name>
    <dbReference type="NCBI Taxonomy" id="39947"/>
    <lineage>
        <taxon>Eukaryota</taxon>
        <taxon>Viridiplantae</taxon>
        <taxon>Streptophyta</taxon>
        <taxon>Embryophyta</taxon>
        <taxon>Tracheophyta</taxon>
        <taxon>Spermatophyta</taxon>
        <taxon>Magnoliopsida</taxon>
        <taxon>Liliopsida</taxon>
        <taxon>Poales</taxon>
        <taxon>Poaceae</taxon>
        <taxon>BOP clade</taxon>
        <taxon>Oryzoideae</taxon>
        <taxon>Oryzeae</taxon>
        <taxon>Oryzinae</taxon>
        <taxon>Oryza</taxon>
        <taxon>Oryza sativa</taxon>
    </lineage>
</organism>
<feature type="compositionally biased region" description="Pro residues" evidence="1">
    <location>
        <begin position="17"/>
        <end position="27"/>
    </location>
</feature>
<dbReference type="AlphaFoldDB" id="Q6ZC84"/>
<dbReference type="Proteomes" id="UP000000763">
    <property type="component" value="Chromosome 8"/>
</dbReference>
<reference evidence="3" key="2">
    <citation type="journal article" date="2008" name="Nucleic Acids Res.">
        <title>The rice annotation project database (RAP-DB): 2008 update.</title>
        <authorList>
            <consortium name="The rice annotation project (RAP)"/>
        </authorList>
    </citation>
    <scope>GENOME REANNOTATION</scope>
    <source>
        <strain evidence="3">cv. Nipponbare</strain>
    </source>
</reference>
<feature type="region of interest" description="Disordered" evidence="1">
    <location>
        <begin position="153"/>
        <end position="175"/>
    </location>
</feature>
<dbReference type="EMBL" id="AP004574">
    <property type="protein sequence ID" value="BAD03201.1"/>
    <property type="molecule type" value="Genomic_DNA"/>
</dbReference>
<evidence type="ECO:0000256" key="1">
    <source>
        <dbReference type="SAM" id="MobiDB-lite"/>
    </source>
</evidence>
<feature type="region of interest" description="Disordered" evidence="1">
    <location>
        <begin position="100"/>
        <end position="135"/>
    </location>
</feature>
<gene>
    <name evidence="2" type="primary">P0702G08.12</name>
</gene>
<reference evidence="3" key="1">
    <citation type="journal article" date="2005" name="Nature">
        <title>The map-based sequence of the rice genome.</title>
        <authorList>
            <consortium name="International rice genome sequencing project (IRGSP)"/>
            <person name="Matsumoto T."/>
            <person name="Wu J."/>
            <person name="Kanamori H."/>
            <person name="Katayose Y."/>
            <person name="Fujisawa M."/>
            <person name="Namiki N."/>
            <person name="Mizuno H."/>
            <person name="Yamamoto K."/>
            <person name="Antonio B.A."/>
            <person name="Baba T."/>
            <person name="Sakata K."/>
            <person name="Nagamura Y."/>
            <person name="Aoki H."/>
            <person name="Arikawa K."/>
            <person name="Arita K."/>
            <person name="Bito T."/>
            <person name="Chiden Y."/>
            <person name="Fujitsuka N."/>
            <person name="Fukunaka R."/>
            <person name="Hamada M."/>
            <person name="Harada C."/>
            <person name="Hayashi A."/>
            <person name="Hijishita S."/>
            <person name="Honda M."/>
            <person name="Hosokawa S."/>
            <person name="Ichikawa Y."/>
            <person name="Idonuma A."/>
            <person name="Iijima M."/>
            <person name="Ikeda M."/>
            <person name="Ikeno M."/>
            <person name="Ito K."/>
            <person name="Ito S."/>
            <person name="Ito T."/>
            <person name="Ito Y."/>
            <person name="Ito Y."/>
            <person name="Iwabuchi A."/>
            <person name="Kamiya K."/>
            <person name="Karasawa W."/>
            <person name="Kurita K."/>
            <person name="Katagiri S."/>
            <person name="Kikuta A."/>
            <person name="Kobayashi H."/>
            <person name="Kobayashi N."/>
            <person name="Machita K."/>
            <person name="Maehara T."/>
            <person name="Masukawa M."/>
            <person name="Mizubayashi T."/>
            <person name="Mukai Y."/>
            <person name="Nagasaki H."/>
            <person name="Nagata Y."/>
            <person name="Naito S."/>
            <person name="Nakashima M."/>
            <person name="Nakama Y."/>
            <person name="Nakamichi Y."/>
            <person name="Nakamura M."/>
            <person name="Meguro A."/>
            <person name="Negishi M."/>
            <person name="Ohta I."/>
            <person name="Ohta T."/>
            <person name="Okamoto M."/>
            <person name="Ono N."/>
            <person name="Saji S."/>
            <person name="Sakaguchi M."/>
            <person name="Sakai K."/>
            <person name="Shibata M."/>
            <person name="Shimokawa T."/>
            <person name="Song J."/>
            <person name="Takazaki Y."/>
            <person name="Terasawa K."/>
            <person name="Tsugane M."/>
            <person name="Tsuji K."/>
            <person name="Ueda S."/>
            <person name="Waki K."/>
            <person name="Yamagata H."/>
            <person name="Yamamoto M."/>
            <person name="Yamamoto S."/>
            <person name="Yamane H."/>
            <person name="Yoshiki S."/>
            <person name="Yoshihara R."/>
            <person name="Yukawa K."/>
            <person name="Zhong H."/>
            <person name="Yano M."/>
            <person name="Yuan Q."/>
            <person name="Ouyang S."/>
            <person name="Liu J."/>
            <person name="Jones K.M."/>
            <person name="Gansberger K."/>
            <person name="Moffat K."/>
            <person name="Hill J."/>
            <person name="Bera J."/>
            <person name="Fadrosh D."/>
            <person name="Jin S."/>
            <person name="Johri S."/>
            <person name="Kim M."/>
            <person name="Overton L."/>
            <person name="Reardon M."/>
            <person name="Tsitrin T."/>
            <person name="Vuong H."/>
            <person name="Weaver B."/>
            <person name="Ciecko A."/>
            <person name="Tallon L."/>
            <person name="Jackson J."/>
            <person name="Pai G."/>
            <person name="Aken S.V."/>
            <person name="Utterback T."/>
            <person name="Reidmuller S."/>
            <person name="Feldblyum T."/>
            <person name="Hsiao J."/>
            <person name="Zismann V."/>
            <person name="Iobst S."/>
            <person name="de Vazeille A.R."/>
            <person name="Buell C.R."/>
            <person name="Ying K."/>
            <person name="Li Y."/>
            <person name="Lu T."/>
            <person name="Huang Y."/>
            <person name="Zhao Q."/>
            <person name="Feng Q."/>
            <person name="Zhang L."/>
            <person name="Zhu J."/>
            <person name="Weng Q."/>
            <person name="Mu J."/>
            <person name="Lu Y."/>
            <person name="Fan D."/>
            <person name="Liu Y."/>
            <person name="Guan J."/>
            <person name="Zhang Y."/>
            <person name="Yu S."/>
            <person name="Liu X."/>
            <person name="Zhang Y."/>
            <person name="Hong G."/>
            <person name="Han B."/>
            <person name="Choisne N."/>
            <person name="Demange N."/>
            <person name="Orjeda G."/>
            <person name="Samain S."/>
            <person name="Cattolico L."/>
            <person name="Pelletier E."/>
            <person name="Couloux A."/>
            <person name="Segurens B."/>
            <person name="Wincker P."/>
            <person name="D'Hont A."/>
            <person name="Scarpelli C."/>
            <person name="Weissenbach J."/>
            <person name="Salanoubat M."/>
            <person name="Quetier F."/>
            <person name="Yu Y."/>
            <person name="Kim H.R."/>
            <person name="Rambo T."/>
            <person name="Currie J."/>
            <person name="Collura K."/>
            <person name="Luo M."/>
            <person name="Yang T."/>
            <person name="Ammiraju J.S.S."/>
            <person name="Engler F."/>
            <person name="Soderlund C."/>
            <person name="Wing R.A."/>
            <person name="Palmer L.E."/>
            <person name="de la Bastide M."/>
            <person name="Spiegel L."/>
            <person name="Nascimento L."/>
            <person name="Zutavern T."/>
            <person name="O'Shaughnessy A."/>
            <person name="Dike S."/>
            <person name="Dedhia N."/>
            <person name="Preston R."/>
            <person name="Balija V."/>
            <person name="McCombie W.R."/>
            <person name="Chow T."/>
            <person name="Chen H."/>
            <person name="Chung M."/>
            <person name="Chen C."/>
            <person name="Shaw J."/>
            <person name="Wu H."/>
            <person name="Hsiao K."/>
            <person name="Chao Y."/>
            <person name="Chu M."/>
            <person name="Cheng C."/>
            <person name="Hour A."/>
            <person name="Lee P."/>
            <person name="Lin S."/>
            <person name="Lin Y."/>
            <person name="Liou J."/>
            <person name="Liu S."/>
            <person name="Hsing Y."/>
            <person name="Raghuvanshi S."/>
            <person name="Mohanty A."/>
            <person name="Bharti A.K."/>
            <person name="Gaur A."/>
            <person name="Gupta V."/>
            <person name="Kumar D."/>
            <person name="Ravi V."/>
            <person name="Vij S."/>
            <person name="Kapur A."/>
            <person name="Khurana P."/>
            <person name="Khurana P."/>
            <person name="Khurana J.P."/>
            <person name="Tyagi A.K."/>
            <person name="Gaikwad K."/>
            <person name="Singh A."/>
            <person name="Dalal V."/>
            <person name="Srivastava S."/>
            <person name="Dixit A."/>
            <person name="Pal A.K."/>
            <person name="Ghazi I.A."/>
            <person name="Yadav M."/>
            <person name="Pandit A."/>
            <person name="Bhargava A."/>
            <person name="Sureshbabu K."/>
            <person name="Batra K."/>
            <person name="Sharma T.R."/>
            <person name="Mohapatra T."/>
            <person name="Singh N.K."/>
            <person name="Messing J."/>
            <person name="Nelson A.B."/>
            <person name="Fuks G."/>
            <person name="Kavchok S."/>
            <person name="Keizer G."/>
            <person name="Linton E."/>
            <person name="Llaca V."/>
            <person name="Song R."/>
            <person name="Tanyolac B."/>
            <person name="Young S."/>
            <person name="Ho-Il K."/>
            <person name="Hahn J.H."/>
            <person name="Sangsakoo G."/>
            <person name="Vanavichit A."/>
            <person name="de Mattos Luiz.A.T."/>
            <person name="Zimmer P.D."/>
            <person name="Malone G."/>
            <person name="Dellagostin O."/>
            <person name="de Oliveira A.C."/>
            <person name="Bevan M."/>
            <person name="Bancroft I."/>
            <person name="Minx P."/>
            <person name="Cordum H."/>
            <person name="Wilson R."/>
            <person name="Cheng Z."/>
            <person name="Jin W."/>
            <person name="Jiang J."/>
            <person name="Leong S.A."/>
            <person name="Iwama H."/>
            <person name="Gojobori T."/>
            <person name="Itoh T."/>
            <person name="Niimura Y."/>
            <person name="Fujii Y."/>
            <person name="Habara T."/>
            <person name="Sakai H."/>
            <person name="Sato Y."/>
            <person name="Wilson G."/>
            <person name="Kumar K."/>
            <person name="McCouch S."/>
            <person name="Juretic N."/>
            <person name="Hoen D."/>
            <person name="Wright S."/>
            <person name="Bruskiewich R."/>
            <person name="Bureau T."/>
            <person name="Miyao A."/>
            <person name="Hirochika H."/>
            <person name="Nishikawa T."/>
            <person name="Kadowaki K."/>
            <person name="Sugiura M."/>
            <person name="Burr B."/>
            <person name="Sasaki T."/>
        </authorList>
    </citation>
    <scope>NUCLEOTIDE SEQUENCE [LARGE SCALE GENOMIC DNA]</scope>
    <source>
        <strain evidence="3">cv. Nipponbare</strain>
    </source>
</reference>
<evidence type="ECO:0000313" key="3">
    <source>
        <dbReference type="Proteomes" id="UP000000763"/>
    </source>
</evidence>
<feature type="region of interest" description="Disordered" evidence="1">
    <location>
        <begin position="1"/>
        <end position="34"/>
    </location>
</feature>
<sequence length="175" mass="19719">MTTTVSRIRRAHTSPLRPSPPSLPSSAPPFDLDGVRAMADGGLLPFRPLPPRSCCCPTPPATVPPAFDMSPFRPPLHCFSHPRHRPTPPALPRFARLLRRSPHRPTSRHPPARDRFAATDDTAPSTPFTTGRRPCLLPCRSRRRLVARHRLLSRLTPMASSQQRRPAYLKKRREE</sequence>
<accession>Q6ZC84</accession>
<proteinExistence type="predicted"/>
<protein>
    <submittedName>
        <fullName evidence="2">Uncharacterized protein</fullName>
    </submittedName>
</protein>